<accession>A0A5S9BYY2</accession>
<evidence type="ECO:0000256" key="1">
    <source>
        <dbReference type="SAM" id="MobiDB-lite"/>
    </source>
</evidence>
<feature type="compositionally biased region" description="Basic residues" evidence="1">
    <location>
        <begin position="26"/>
        <end position="42"/>
    </location>
</feature>
<evidence type="ECO:0000313" key="2">
    <source>
        <dbReference type="EMBL" id="BBI90412.1"/>
    </source>
</evidence>
<proteinExistence type="predicted"/>
<protein>
    <submittedName>
        <fullName evidence="2">Uncharacterized protein</fullName>
    </submittedName>
</protein>
<feature type="region of interest" description="Disordered" evidence="1">
    <location>
        <begin position="26"/>
        <end position="62"/>
    </location>
</feature>
<reference evidence="2 3" key="1">
    <citation type="journal article" date="2019" name="Arch. Virol.">
        <title>A novel jumbo Tenacibaculum maritimum lytic phage with head-fiber-like appendages.</title>
        <authorList>
            <person name="Kawato Y."/>
            <person name="Istiqomah I."/>
            <person name="Gaafar A.Y."/>
            <person name="Hanaoka M."/>
            <person name="Ishimaru K."/>
            <person name="Yasuike M."/>
            <person name="Nishiki I."/>
            <person name="Nakamura Y."/>
            <person name="Fujiwara A."/>
            <person name="Nakai T."/>
        </authorList>
    </citation>
    <scope>NUCLEOTIDE SEQUENCE [LARGE SCALE GENOMIC DNA]</scope>
    <source>
        <strain evidence="2 3">PTm1</strain>
    </source>
</reference>
<dbReference type="KEGG" id="vg:55802825"/>
<sequence length="119" mass="14309">MLYIYYKTYNYSELWKKMKINKKKIVVSKRSKQRKKVVRQRKSKSEDPNENPLLSRPPKNSVGFNFLQKRNEQAKIQAEISEQVHNEHGLIPERDFRNIEETDNAVPSFVRGLINRYRK</sequence>
<keyword evidence="3" id="KW-1185">Reference proteome</keyword>
<dbReference type="RefSeq" id="YP_009873704.1">
    <property type="nucleotide sequence ID" value="NC_049340.1"/>
</dbReference>
<dbReference type="GeneID" id="55802825"/>
<name>A0A5S9BYY2_9CAUD</name>
<organism evidence="2 3">
    <name type="scientific">Tenacibaculum phage PTm1</name>
    <dbReference type="NCBI Taxonomy" id="2547425"/>
    <lineage>
        <taxon>Viruses</taxon>
        <taxon>Duplodnaviria</taxon>
        <taxon>Heunggongvirae</taxon>
        <taxon>Uroviricota</taxon>
        <taxon>Caudoviricetes</taxon>
        <taxon>Shirahamavirus</taxon>
        <taxon>Shirahamavirus PTm1</taxon>
    </lineage>
</organism>
<dbReference type="EMBL" id="AP019524">
    <property type="protein sequence ID" value="BBI90412.1"/>
    <property type="molecule type" value="Genomic_DNA"/>
</dbReference>
<evidence type="ECO:0000313" key="3">
    <source>
        <dbReference type="Proteomes" id="UP000422648"/>
    </source>
</evidence>
<dbReference type="Proteomes" id="UP000422648">
    <property type="component" value="Segment"/>
</dbReference>